<dbReference type="FunFam" id="1.25.40.10:FF:000031">
    <property type="entry name" value="Pentatricopeptide repeat-containing protein mitochondrial"/>
    <property type="match status" value="1"/>
</dbReference>
<dbReference type="FunFam" id="1.25.40.10:FF:000090">
    <property type="entry name" value="Pentatricopeptide repeat-containing protein, chloroplastic"/>
    <property type="match status" value="1"/>
</dbReference>
<evidence type="ECO:0000313" key="4">
    <source>
        <dbReference type="Proteomes" id="UP000886520"/>
    </source>
</evidence>
<dbReference type="GO" id="GO:0009451">
    <property type="term" value="P:RNA modification"/>
    <property type="evidence" value="ECO:0007669"/>
    <property type="project" value="InterPro"/>
</dbReference>
<dbReference type="SUPFAM" id="SSF48452">
    <property type="entry name" value="TPR-like"/>
    <property type="match status" value="1"/>
</dbReference>
<dbReference type="NCBIfam" id="TIGR00756">
    <property type="entry name" value="PPR"/>
    <property type="match status" value="6"/>
</dbReference>
<dbReference type="PANTHER" id="PTHR47926:SF382">
    <property type="entry name" value="PENTACOTRIPEPTIDE-REPEAT REGION OF PRORP DOMAIN-CONTAINING PROTEIN"/>
    <property type="match status" value="1"/>
</dbReference>
<proteinExistence type="predicted"/>
<evidence type="ECO:0000313" key="3">
    <source>
        <dbReference type="EMBL" id="KAI5067689.1"/>
    </source>
</evidence>
<accession>A0A9D4ZAE7</accession>
<evidence type="ECO:0008006" key="5">
    <source>
        <dbReference type="Google" id="ProtNLM"/>
    </source>
</evidence>
<feature type="repeat" description="PPR" evidence="2">
    <location>
        <begin position="637"/>
        <end position="671"/>
    </location>
</feature>
<dbReference type="OrthoDB" id="1882346at2759"/>
<dbReference type="Pfam" id="PF01535">
    <property type="entry name" value="PPR"/>
    <property type="match status" value="6"/>
</dbReference>
<dbReference type="PANTHER" id="PTHR47926">
    <property type="entry name" value="PENTATRICOPEPTIDE REPEAT-CONTAINING PROTEIN"/>
    <property type="match status" value="1"/>
</dbReference>
<dbReference type="AlphaFoldDB" id="A0A9D4ZAE7"/>
<sequence length="808" mass="89940">MEGVHRVPIAESQFCRNGDLKSDPTQCYLGLKQTREMLNITVREDGKYGDQEKSSLFLEQGIPIEKFVRLLNTYTKEKSSARALSLHAHVVYMGLEGSSVIGNLLITMLVETGLVQDAQRVFDSTEFRDQCSWDNLISAYVDGGDFLKALDLYDLMKYFDPVHLSAYTFMALIKACTQLKDLERGQALHSQIASNGWLKFDAFYVSSLVHMYFKCGLPAKAQGVFDELQVRDTVVWNAMITGYAEHGHGEEALICFERMQLERVVPSDVSFIGSLQGCGCIKATERGQELHSEIVKKGLLDRGLGIGSSLVDMYAKCGLRVEARQVFDRLKVRDTASWSSLMAGYIDYGCASEALDCFKQMQLEGVSMDAFALVCSLKACGCFWASEKGQKLHSQILKKGIEMDNSLGSSLVDMYSSCGLFERAYEVFNSLSIRDTSAWNALLAGYVEQGHGEDALKCFDQMQVEGITPDLVTFAYCLKACGSVNDIERGVEIHEMLKRDGLEGERFVRNSLVDMYGKCGMVAKSQEVFNNLVARDVISWNTLISGYVEHGYAEEALNCVKLMQSDRISPDATTSVCSLKACGIIGARDKGQEMHAEVVKKGFEDNPLVKGTLVYMYAKCGLLAEAQTIFDELPVREKVSWNALLNGYAQLGDSESVFGTFEKMIESGEQPDLVSFLGVLHACCHAGLLDQALVYFSVMTNDYGIIPALEHHTCLIDLHGRAGQLSKALELIERMPYHADVALWFNLLGACQKWGEVKVGTRAFEHCVQLDKENGTAYVQMCNIYTNAGMHEDAKRIDLLRERMQKTE</sequence>
<dbReference type="FunFam" id="1.25.40.10:FF:000073">
    <property type="entry name" value="Pentatricopeptide repeat-containing protein chloroplastic"/>
    <property type="match status" value="1"/>
</dbReference>
<evidence type="ECO:0000256" key="2">
    <source>
        <dbReference type="PROSITE-ProRule" id="PRU00708"/>
    </source>
</evidence>
<dbReference type="PROSITE" id="PS51375">
    <property type="entry name" value="PPR"/>
    <property type="match status" value="5"/>
</dbReference>
<evidence type="ECO:0000256" key="1">
    <source>
        <dbReference type="ARBA" id="ARBA00022737"/>
    </source>
</evidence>
<organism evidence="3 4">
    <name type="scientific">Adiantum capillus-veneris</name>
    <name type="common">Maidenhair fern</name>
    <dbReference type="NCBI Taxonomy" id="13818"/>
    <lineage>
        <taxon>Eukaryota</taxon>
        <taxon>Viridiplantae</taxon>
        <taxon>Streptophyta</taxon>
        <taxon>Embryophyta</taxon>
        <taxon>Tracheophyta</taxon>
        <taxon>Polypodiopsida</taxon>
        <taxon>Polypodiidae</taxon>
        <taxon>Polypodiales</taxon>
        <taxon>Pteridineae</taxon>
        <taxon>Pteridaceae</taxon>
        <taxon>Vittarioideae</taxon>
        <taxon>Adiantum</taxon>
    </lineage>
</organism>
<keyword evidence="4" id="KW-1185">Reference proteome</keyword>
<feature type="repeat" description="PPR" evidence="2">
    <location>
        <begin position="536"/>
        <end position="570"/>
    </location>
</feature>
<reference evidence="3" key="1">
    <citation type="submission" date="2021-01" db="EMBL/GenBank/DDBJ databases">
        <title>Adiantum capillus-veneris genome.</title>
        <authorList>
            <person name="Fang Y."/>
            <person name="Liao Q."/>
        </authorList>
    </citation>
    <scope>NUCLEOTIDE SEQUENCE</scope>
    <source>
        <strain evidence="3">H3</strain>
        <tissue evidence="3">Leaf</tissue>
    </source>
</reference>
<dbReference type="Proteomes" id="UP000886520">
    <property type="component" value="Chromosome 17"/>
</dbReference>
<dbReference type="InterPro" id="IPR011990">
    <property type="entry name" value="TPR-like_helical_dom_sf"/>
</dbReference>
<name>A0A9D4ZAE7_ADICA</name>
<comment type="caution">
    <text evidence="3">The sequence shown here is derived from an EMBL/GenBank/DDBJ whole genome shotgun (WGS) entry which is preliminary data.</text>
</comment>
<dbReference type="EMBL" id="JABFUD020000017">
    <property type="protein sequence ID" value="KAI5067689.1"/>
    <property type="molecule type" value="Genomic_DNA"/>
</dbReference>
<keyword evidence="1" id="KW-0677">Repeat</keyword>
<dbReference type="InterPro" id="IPR046960">
    <property type="entry name" value="PPR_At4g14850-like_plant"/>
</dbReference>
<dbReference type="InterPro" id="IPR002885">
    <property type="entry name" value="PPR_rpt"/>
</dbReference>
<dbReference type="Pfam" id="PF13041">
    <property type="entry name" value="PPR_2"/>
    <property type="match status" value="4"/>
</dbReference>
<feature type="repeat" description="PPR" evidence="2">
    <location>
        <begin position="334"/>
        <end position="368"/>
    </location>
</feature>
<feature type="repeat" description="PPR" evidence="2">
    <location>
        <begin position="435"/>
        <end position="469"/>
    </location>
</feature>
<protein>
    <recommendedName>
        <fullName evidence="5">Pentatricopeptide repeat-containing protein</fullName>
    </recommendedName>
</protein>
<dbReference type="Gene3D" id="1.25.40.10">
    <property type="entry name" value="Tetratricopeptide repeat domain"/>
    <property type="match status" value="6"/>
</dbReference>
<gene>
    <name evidence="3" type="ORF">GOP47_0018217</name>
</gene>
<feature type="repeat" description="PPR" evidence="2">
    <location>
        <begin position="232"/>
        <end position="266"/>
    </location>
</feature>
<dbReference type="GO" id="GO:0003729">
    <property type="term" value="F:mRNA binding"/>
    <property type="evidence" value="ECO:0007669"/>
    <property type="project" value="UniProtKB-ARBA"/>
</dbReference>
<dbReference type="FunFam" id="1.25.40.10:FF:000285">
    <property type="entry name" value="Pentatricopeptide repeat-containing protein, chloroplastic"/>
    <property type="match status" value="1"/>
</dbReference>